<reference evidence="2" key="1">
    <citation type="submission" date="2021-02" db="EMBL/GenBank/DDBJ databases">
        <authorList>
            <person name="Nowell W R."/>
        </authorList>
    </citation>
    <scope>NUCLEOTIDE SEQUENCE</scope>
</reference>
<dbReference type="Pfam" id="PF15247">
    <property type="entry name" value="SLBP_RNA_bind"/>
    <property type="match status" value="1"/>
</dbReference>
<dbReference type="AlphaFoldDB" id="A0A821TR08"/>
<comment type="caution">
    <text evidence="2">The sequence shown here is derived from an EMBL/GenBank/DDBJ whole genome shotgun (WGS) entry which is preliminary data.</text>
</comment>
<dbReference type="InterPro" id="IPR029344">
    <property type="entry name" value="SLBP_RNA_bind"/>
</dbReference>
<feature type="non-terminal residue" evidence="2">
    <location>
        <position position="1"/>
    </location>
</feature>
<feature type="domain" description="Histone RNA hairpin-binding protein RNA-binding" evidence="1">
    <location>
        <begin position="1"/>
        <end position="29"/>
    </location>
</feature>
<proteinExistence type="predicted"/>
<dbReference type="Gene3D" id="1.10.8.1120">
    <property type="entry name" value="Histone RNA hairpin-binding protein RNA-binding domain"/>
    <property type="match status" value="1"/>
</dbReference>
<dbReference type="GO" id="GO:0003723">
    <property type="term" value="F:RNA binding"/>
    <property type="evidence" value="ECO:0007669"/>
    <property type="project" value="InterPro"/>
</dbReference>
<evidence type="ECO:0000313" key="3">
    <source>
        <dbReference type="Proteomes" id="UP000663873"/>
    </source>
</evidence>
<accession>A0A821TR08</accession>
<dbReference type="EMBL" id="CAJOBP010069315">
    <property type="protein sequence ID" value="CAF4877431.1"/>
    <property type="molecule type" value="Genomic_DNA"/>
</dbReference>
<organism evidence="2 3">
    <name type="scientific">Rotaria socialis</name>
    <dbReference type="NCBI Taxonomy" id="392032"/>
    <lineage>
        <taxon>Eukaryota</taxon>
        <taxon>Metazoa</taxon>
        <taxon>Spiralia</taxon>
        <taxon>Gnathifera</taxon>
        <taxon>Rotifera</taxon>
        <taxon>Eurotatoria</taxon>
        <taxon>Bdelloidea</taxon>
        <taxon>Philodinida</taxon>
        <taxon>Philodinidae</taxon>
        <taxon>Rotaria</taxon>
    </lineage>
</organism>
<dbReference type="InterPro" id="IPR038294">
    <property type="entry name" value="SLBP_RNA_bind_sf"/>
</dbReference>
<dbReference type="Proteomes" id="UP000663873">
    <property type="component" value="Unassembled WGS sequence"/>
</dbReference>
<sequence>RTPCKYAKMSRRGFDGAIKAWRRKLHEFGAEKYVIFIRRLIVLNELE</sequence>
<keyword evidence="3" id="KW-1185">Reference proteome</keyword>
<protein>
    <recommendedName>
        <fullName evidence="1">Histone RNA hairpin-binding protein RNA-binding domain-containing protein</fullName>
    </recommendedName>
</protein>
<evidence type="ECO:0000259" key="1">
    <source>
        <dbReference type="Pfam" id="PF15247"/>
    </source>
</evidence>
<gene>
    <name evidence="2" type="ORF">UJA718_LOCUS44552</name>
</gene>
<evidence type="ECO:0000313" key="2">
    <source>
        <dbReference type="EMBL" id="CAF4877431.1"/>
    </source>
</evidence>
<name>A0A821TR08_9BILA</name>